<dbReference type="GO" id="GO:0000398">
    <property type="term" value="P:mRNA splicing, via spliceosome"/>
    <property type="evidence" value="ECO:0007669"/>
    <property type="project" value="InterPro"/>
</dbReference>
<gene>
    <name evidence="11" type="ORF">M427DRAFT_120334</name>
</gene>
<dbReference type="Proteomes" id="UP000070544">
    <property type="component" value="Unassembled WGS sequence"/>
</dbReference>
<dbReference type="Pfam" id="PF14580">
    <property type="entry name" value="LRR_9"/>
    <property type="match status" value="1"/>
</dbReference>
<keyword evidence="3" id="KW-0507">mRNA processing</keyword>
<evidence type="ECO:0000256" key="1">
    <source>
        <dbReference type="ARBA" id="ARBA00004123"/>
    </source>
</evidence>
<keyword evidence="3" id="KW-0747">Spliceosome</keyword>
<proteinExistence type="inferred from homology"/>
<evidence type="ECO:0000313" key="11">
    <source>
        <dbReference type="EMBL" id="KXS19949.1"/>
    </source>
</evidence>
<protein>
    <recommendedName>
        <fullName evidence="8">U2 small nuclear ribonucleoprotein A'</fullName>
    </recommendedName>
</protein>
<dbReference type="InterPro" id="IPR044640">
    <property type="entry name" value="RU2A"/>
</dbReference>
<dbReference type="OMA" id="CHLEDYR"/>
<dbReference type="SUPFAM" id="SSF52058">
    <property type="entry name" value="L domain-like"/>
    <property type="match status" value="1"/>
</dbReference>
<name>A0A139ATA8_GONPJ</name>
<organism evidence="11 12">
    <name type="scientific">Gonapodya prolifera (strain JEL478)</name>
    <name type="common">Monoblepharis prolifera</name>
    <dbReference type="NCBI Taxonomy" id="1344416"/>
    <lineage>
        <taxon>Eukaryota</taxon>
        <taxon>Fungi</taxon>
        <taxon>Fungi incertae sedis</taxon>
        <taxon>Chytridiomycota</taxon>
        <taxon>Chytridiomycota incertae sedis</taxon>
        <taxon>Monoblepharidomycetes</taxon>
        <taxon>Monoblepharidales</taxon>
        <taxon>Gonapodyaceae</taxon>
        <taxon>Gonapodya</taxon>
    </lineage>
</organism>
<dbReference type="PANTHER" id="PTHR10552:SF6">
    <property type="entry name" value="U2 SMALL NUCLEAR RIBONUCLEOPROTEIN A"/>
    <property type="match status" value="1"/>
</dbReference>
<dbReference type="GO" id="GO:0030620">
    <property type="term" value="F:U2 snRNA binding"/>
    <property type="evidence" value="ECO:0007669"/>
    <property type="project" value="InterPro"/>
</dbReference>
<feature type="compositionally biased region" description="Acidic residues" evidence="9">
    <location>
        <begin position="255"/>
        <end position="265"/>
    </location>
</feature>
<evidence type="ECO:0000256" key="2">
    <source>
        <dbReference type="ARBA" id="ARBA00022614"/>
    </source>
</evidence>
<reference evidence="11 12" key="1">
    <citation type="journal article" date="2015" name="Genome Biol. Evol.">
        <title>Phylogenomic analyses indicate that early fungi evolved digesting cell walls of algal ancestors of land plants.</title>
        <authorList>
            <person name="Chang Y."/>
            <person name="Wang S."/>
            <person name="Sekimoto S."/>
            <person name="Aerts A.L."/>
            <person name="Choi C."/>
            <person name="Clum A."/>
            <person name="LaButti K.M."/>
            <person name="Lindquist E.A."/>
            <person name="Yee Ngan C."/>
            <person name="Ohm R.A."/>
            <person name="Salamov A.A."/>
            <person name="Grigoriev I.V."/>
            <person name="Spatafora J.W."/>
            <person name="Berbee M.L."/>
        </authorList>
    </citation>
    <scope>NUCLEOTIDE SEQUENCE [LARGE SCALE GENOMIC DNA]</scope>
    <source>
        <strain evidence="11 12">JEL478</strain>
    </source>
</reference>
<evidence type="ECO:0000256" key="4">
    <source>
        <dbReference type="ARBA" id="ARBA00022737"/>
    </source>
</evidence>
<keyword evidence="2" id="KW-0433">Leucine-rich repeat</keyword>
<feature type="compositionally biased region" description="Gly residues" evidence="9">
    <location>
        <begin position="238"/>
        <end position="254"/>
    </location>
</feature>
<dbReference type="AlphaFoldDB" id="A0A139ATA8"/>
<dbReference type="STRING" id="1344416.A0A139ATA8"/>
<evidence type="ECO:0000313" key="12">
    <source>
        <dbReference type="Proteomes" id="UP000070544"/>
    </source>
</evidence>
<evidence type="ECO:0000256" key="7">
    <source>
        <dbReference type="ARBA" id="ARBA00024196"/>
    </source>
</evidence>
<keyword evidence="12" id="KW-1185">Reference proteome</keyword>
<evidence type="ECO:0000256" key="5">
    <source>
        <dbReference type="ARBA" id="ARBA00023187"/>
    </source>
</evidence>
<evidence type="ECO:0000259" key="10">
    <source>
        <dbReference type="SMART" id="SM00446"/>
    </source>
</evidence>
<keyword evidence="4" id="KW-0677">Repeat</keyword>
<evidence type="ECO:0000256" key="8">
    <source>
        <dbReference type="ARBA" id="ARBA00024238"/>
    </source>
</evidence>
<sequence length="265" mass="28608">MRLTPELVTSAPQGLNAVRDRELVLRGLKIPRIENLAVAKDQYSSIDLTDNDIRRLENLPPSHHLTTLLLASNRIHKIEPDLAKYAPNLESLVLTNNAISELGDLDPLGNLAKLRYLSLVENPVQGKKHYRSYVIARCPSVRVLDFRRVKMAERAAATKLFSGTAGKDLYATLSAQKAKTFDVGEGPGGAESREKKEMRAFQAPTPAESAAIRTALASAKTLDEMRQIEAQLRKGDVAGVGGAGKGGAGGGGGPEIDEVEMDTED</sequence>
<dbReference type="InterPro" id="IPR032675">
    <property type="entry name" value="LRR_dom_sf"/>
</dbReference>
<evidence type="ECO:0000256" key="3">
    <source>
        <dbReference type="ARBA" id="ARBA00022728"/>
    </source>
</evidence>
<keyword evidence="5" id="KW-0508">mRNA splicing</keyword>
<dbReference type="EMBL" id="KQ965737">
    <property type="protein sequence ID" value="KXS19949.1"/>
    <property type="molecule type" value="Genomic_DNA"/>
</dbReference>
<dbReference type="GO" id="GO:0071014">
    <property type="term" value="C:post-mRNA release spliceosomal complex"/>
    <property type="evidence" value="ECO:0007669"/>
    <property type="project" value="EnsemblFungi"/>
</dbReference>
<dbReference type="PANTHER" id="PTHR10552">
    <property type="entry name" value="U2 SMALL NUCLEAR RIBONUCLEOPROTEIN A"/>
    <property type="match status" value="1"/>
</dbReference>
<comment type="subcellular location">
    <subcellularLocation>
        <location evidence="1">Nucleus</location>
    </subcellularLocation>
</comment>
<dbReference type="OrthoDB" id="433501at2759"/>
<dbReference type="PROSITE" id="PS51450">
    <property type="entry name" value="LRR"/>
    <property type="match status" value="1"/>
</dbReference>
<dbReference type="InterPro" id="IPR001611">
    <property type="entry name" value="Leu-rich_rpt"/>
</dbReference>
<dbReference type="FunFam" id="3.80.10.10:FF:000026">
    <property type="entry name" value="U2 small nuclear ribonucleoprotein A"/>
    <property type="match status" value="1"/>
</dbReference>
<evidence type="ECO:0000256" key="9">
    <source>
        <dbReference type="SAM" id="MobiDB-lite"/>
    </source>
</evidence>
<comment type="similarity">
    <text evidence="7">Belongs to the U2 small nuclear ribonucleoprotein A family.</text>
</comment>
<dbReference type="GO" id="GO:0005686">
    <property type="term" value="C:U2 snRNP"/>
    <property type="evidence" value="ECO:0007669"/>
    <property type="project" value="EnsemblFungi"/>
</dbReference>
<dbReference type="SMART" id="SM00446">
    <property type="entry name" value="LRRcap"/>
    <property type="match status" value="1"/>
</dbReference>
<feature type="region of interest" description="Disordered" evidence="9">
    <location>
        <begin position="234"/>
        <end position="265"/>
    </location>
</feature>
<keyword evidence="6" id="KW-0539">Nucleus</keyword>
<dbReference type="InterPro" id="IPR003603">
    <property type="entry name" value="U2A'_phosphoprotein32A_C"/>
</dbReference>
<dbReference type="Gene3D" id="3.80.10.10">
    <property type="entry name" value="Ribonuclease Inhibitor"/>
    <property type="match status" value="1"/>
</dbReference>
<accession>A0A139ATA8</accession>
<evidence type="ECO:0000256" key="6">
    <source>
        <dbReference type="ARBA" id="ARBA00023242"/>
    </source>
</evidence>
<feature type="domain" description="U2A'/phosphoprotein 32 family A C-terminal" evidence="10">
    <location>
        <begin position="127"/>
        <end position="145"/>
    </location>
</feature>